<dbReference type="SUPFAM" id="SSF69304">
    <property type="entry name" value="Tricorn protease N-terminal domain"/>
    <property type="match status" value="1"/>
</dbReference>
<dbReference type="InterPro" id="IPR011042">
    <property type="entry name" value="6-blade_b-propeller_TolB-like"/>
</dbReference>
<proteinExistence type="predicted"/>
<keyword evidence="3" id="KW-1185">Reference proteome</keyword>
<reference evidence="2 3" key="1">
    <citation type="submission" date="2018-03" db="EMBL/GenBank/DDBJ databases">
        <title>Whole genome sequencing of Histamine producing bacteria.</title>
        <authorList>
            <person name="Butler K."/>
        </authorList>
    </citation>
    <scope>NUCLEOTIDE SEQUENCE [LARGE SCALE GENOMIC DNA]</scope>
    <source>
        <strain evidence="2 3">ATCC 19614</strain>
    </source>
</reference>
<dbReference type="AlphaFoldDB" id="A0A2T3LCL3"/>
<accession>A0A2T3LCL3</accession>
<evidence type="ECO:0008006" key="4">
    <source>
        <dbReference type="Google" id="ProtNLM"/>
    </source>
</evidence>
<evidence type="ECO:0000313" key="2">
    <source>
        <dbReference type="EMBL" id="PSV49125.1"/>
    </source>
</evidence>
<protein>
    <recommendedName>
        <fullName evidence="4">TolB protein</fullName>
    </recommendedName>
</protein>
<dbReference type="Gene3D" id="2.40.160.50">
    <property type="entry name" value="membrane protein fhac: a member of the omp85/tpsb transporter family"/>
    <property type="match status" value="1"/>
</dbReference>
<dbReference type="Proteomes" id="UP000241803">
    <property type="component" value="Unassembled WGS sequence"/>
</dbReference>
<comment type="caution">
    <text evidence="2">The sequence shown here is derived from an EMBL/GenBank/DDBJ whole genome shotgun (WGS) entry which is preliminary data.</text>
</comment>
<name>A0A2T3LCL3_9GAMM</name>
<dbReference type="Gene3D" id="2.120.10.30">
    <property type="entry name" value="TolB, C-terminal domain"/>
    <property type="match status" value="1"/>
</dbReference>
<organism evidence="2 3">
    <name type="scientific">Photobacterium indicum</name>
    <dbReference type="NCBI Taxonomy" id="81447"/>
    <lineage>
        <taxon>Bacteria</taxon>
        <taxon>Pseudomonadati</taxon>
        <taxon>Pseudomonadota</taxon>
        <taxon>Gammaproteobacteria</taxon>
        <taxon>Vibrionales</taxon>
        <taxon>Vibrionaceae</taxon>
        <taxon>Photobacterium</taxon>
    </lineage>
</organism>
<evidence type="ECO:0000256" key="1">
    <source>
        <dbReference type="SAM" id="Phobius"/>
    </source>
</evidence>
<gene>
    <name evidence="2" type="ORF">C9J47_00690</name>
</gene>
<feature type="transmembrane region" description="Helical" evidence="1">
    <location>
        <begin position="12"/>
        <end position="32"/>
    </location>
</feature>
<evidence type="ECO:0000313" key="3">
    <source>
        <dbReference type="Proteomes" id="UP000241803"/>
    </source>
</evidence>
<dbReference type="EMBL" id="PYOC01000001">
    <property type="protein sequence ID" value="PSV49125.1"/>
    <property type="molecule type" value="Genomic_DNA"/>
</dbReference>
<dbReference type="RefSeq" id="WP_107251790.1">
    <property type="nucleotide sequence ID" value="NZ_PYOC01000001.1"/>
</dbReference>
<sequence>MSVKGSTLKKNGYIGIHICLLVGILLCVGLILPRAMAAQSVSWDRQNQTWLSQQSEHFTIHFRDGHQSQAAKSLDIAERVHSELLPFFIHDPENRTEIVLVDDFDFSNGWATPLPFAQIRLFMSPPEDVNGLEANDEWLHMLIRHEYAHIMHMELGAGAVKGVRKVLGRNGLLFPHALTPSMLIEGVAVYLETNKTLGYGRLQGSVYDMQMRMEVASGKFNDLEQVVVASREWPLGSQYLYGAYFIEYLATMYGEEKLALFLEDYSRKLLPYFLLNGSAETVFGKDFFQLWDDFQQDFEIRYDTQIRELAQQAVTGRDIAINPYLQVTTPGNHGLLVTRKNGEDRAVISRLNNSVQSEDKWQNIINTKGVTALDLHPISGLVVSRIVNYTDGRQINDLFIYQDNRWIRLTERQRFRKVRWMLNGRQLLASRKINGLSELWLIDAGNSHTSLVWRGEQGDVLGGFDVSPTGDFVVASMKRPHQGWNLERLPITSLQTGHQSLKNNQALSLNTPSNTLLDIDWLPLTDTKATENSPVYLPDGRIAYSADYEGIYNIFVIAPNSGEVMQWTREIGGAFQPQWQPYLGLAYQAYDIDGYHLKVIEQPKPLTTFTVNSQQGRYDYPPVVVNTREKSAVESYSPWSSLRPRTWLPLLFIDDNSTEVGFLTSGSDALSRHNYWISSSWDFDNDIANFNAAYRYDNRWLFTYERSHNFETFIQNTSSGNEITGKRITQDDNILLQRNNIFTSWEDDLALHAGVTWEKESLVSEPSLSNLPPYRPADESLFGFAFTFDNRETYLNVLGIGWGHYADFIVETNALFNGDYSGEKYQGQWLGTWDFPGRTTLTGRLSFGYADDSAKSFRLGGTDLLEESRLFGRDTQALRGYDESVQRGHRYATQRLEVETWLGRLERNWRLYPVGIGDISGSVFIDSGAAWNESHNIEQLTGAGIQISIEAKLGYGLTLPVTLGYAHGFDDELGKEQFYLNISGSFW</sequence>
<keyword evidence="1" id="KW-0812">Transmembrane</keyword>
<keyword evidence="1" id="KW-1133">Transmembrane helix</keyword>
<keyword evidence="1" id="KW-0472">Membrane</keyword>